<keyword evidence="3 5" id="KW-0067">ATP-binding</keyword>
<organism evidence="8">
    <name type="scientific">Selaginella moellendorffii</name>
    <name type="common">Spikemoss</name>
    <dbReference type="NCBI Taxonomy" id="88036"/>
    <lineage>
        <taxon>Eukaryota</taxon>
        <taxon>Viridiplantae</taxon>
        <taxon>Streptophyta</taxon>
        <taxon>Embryophyta</taxon>
        <taxon>Tracheophyta</taxon>
        <taxon>Lycopodiopsida</taxon>
        <taxon>Selaginellales</taxon>
        <taxon>Selaginellaceae</taxon>
        <taxon>Selaginella</taxon>
    </lineage>
</organism>
<evidence type="ECO:0000313" key="8">
    <source>
        <dbReference type="Proteomes" id="UP000001514"/>
    </source>
</evidence>
<keyword evidence="8" id="KW-1185">Reference proteome</keyword>
<evidence type="ECO:0000256" key="4">
    <source>
        <dbReference type="ARBA" id="ARBA00023117"/>
    </source>
</evidence>
<protein>
    <recommendedName>
        <fullName evidence="6">AAA+ ATPase domain-containing protein</fullName>
    </recommendedName>
</protein>
<dbReference type="FunFam" id="3.40.50.300:FF:000061">
    <property type="entry name" value="ATPase family, AAA domain-containing 2"/>
    <property type="match status" value="1"/>
</dbReference>
<evidence type="ECO:0000259" key="6">
    <source>
        <dbReference type="SMART" id="SM00382"/>
    </source>
</evidence>
<dbReference type="GO" id="GO:0005524">
    <property type="term" value="F:ATP binding"/>
    <property type="evidence" value="ECO:0007669"/>
    <property type="project" value="UniProtKB-KW"/>
</dbReference>
<dbReference type="InterPro" id="IPR027417">
    <property type="entry name" value="P-loop_NTPase"/>
</dbReference>
<gene>
    <name evidence="7" type="ORF">SELMODRAFT_23739</name>
</gene>
<dbReference type="Gene3D" id="1.10.8.60">
    <property type="match status" value="1"/>
</dbReference>
<dbReference type="Pfam" id="PF17862">
    <property type="entry name" value="AAA_lid_3"/>
    <property type="match status" value="1"/>
</dbReference>
<evidence type="ECO:0000256" key="1">
    <source>
        <dbReference type="ARBA" id="ARBA00006914"/>
    </source>
</evidence>
<reference evidence="7 8" key="1">
    <citation type="journal article" date="2011" name="Science">
        <title>The Selaginella genome identifies genetic changes associated with the evolution of vascular plants.</title>
        <authorList>
            <person name="Banks J.A."/>
            <person name="Nishiyama T."/>
            <person name="Hasebe M."/>
            <person name="Bowman J.L."/>
            <person name="Gribskov M."/>
            <person name="dePamphilis C."/>
            <person name="Albert V.A."/>
            <person name="Aono N."/>
            <person name="Aoyama T."/>
            <person name="Ambrose B.A."/>
            <person name="Ashton N.W."/>
            <person name="Axtell M.J."/>
            <person name="Barker E."/>
            <person name="Barker M.S."/>
            <person name="Bennetzen J.L."/>
            <person name="Bonawitz N.D."/>
            <person name="Chapple C."/>
            <person name="Cheng C."/>
            <person name="Correa L.G."/>
            <person name="Dacre M."/>
            <person name="DeBarry J."/>
            <person name="Dreyer I."/>
            <person name="Elias M."/>
            <person name="Engstrom E.M."/>
            <person name="Estelle M."/>
            <person name="Feng L."/>
            <person name="Finet C."/>
            <person name="Floyd S.K."/>
            <person name="Frommer W.B."/>
            <person name="Fujita T."/>
            <person name="Gramzow L."/>
            <person name="Gutensohn M."/>
            <person name="Harholt J."/>
            <person name="Hattori M."/>
            <person name="Heyl A."/>
            <person name="Hirai T."/>
            <person name="Hiwatashi Y."/>
            <person name="Ishikawa M."/>
            <person name="Iwata M."/>
            <person name="Karol K.G."/>
            <person name="Koehler B."/>
            <person name="Kolukisaoglu U."/>
            <person name="Kubo M."/>
            <person name="Kurata T."/>
            <person name="Lalonde S."/>
            <person name="Li K."/>
            <person name="Li Y."/>
            <person name="Litt A."/>
            <person name="Lyons E."/>
            <person name="Manning G."/>
            <person name="Maruyama T."/>
            <person name="Michael T.P."/>
            <person name="Mikami K."/>
            <person name="Miyazaki S."/>
            <person name="Morinaga S."/>
            <person name="Murata T."/>
            <person name="Mueller-Roeber B."/>
            <person name="Nelson D.R."/>
            <person name="Obara M."/>
            <person name="Oguri Y."/>
            <person name="Olmstead R.G."/>
            <person name="Onodera N."/>
            <person name="Petersen B.L."/>
            <person name="Pils B."/>
            <person name="Prigge M."/>
            <person name="Rensing S.A."/>
            <person name="Riano-Pachon D.M."/>
            <person name="Roberts A.W."/>
            <person name="Sato Y."/>
            <person name="Scheller H.V."/>
            <person name="Schulz B."/>
            <person name="Schulz C."/>
            <person name="Shakirov E.V."/>
            <person name="Shibagaki N."/>
            <person name="Shinohara N."/>
            <person name="Shippen D.E."/>
            <person name="Soerensen I."/>
            <person name="Sotooka R."/>
            <person name="Sugimoto N."/>
            <person name="Sugita M."/>
            <person name="Sumikawa N."/>
            <person name="Tanurdzic M."/>
            <person name="Theissen G."/>
            <person name="Ulvskov P."/>
            <person name="Wakazuki S."/>
            <person name="Weng J.K."/>
            <person name="Willats W.W."/>
            <person name="Wipf D."/>
            <person name="Wolf P.G."/>
            <person name="Yang L."/>
            <person name="Zimmer A.D."/>
            <person name="Zhu Q."/>
            <person name="Mitros T."/>
            <person name="Hellsten U."/>
            <person name="Loque D."/>
            <person name="Otillar R."/>
            <person name="Salamov A."/>
            <person name="Schmutz J."/>
            <person name="Shapiro H."/>
            <person name="Lindquist E."/>
            <person name="Lucas S."/>
            <person name="Rokhsar D."/>
            <person name="Grigoriev I.V."/>
        </authorList>
    </citation>
    <scope>NUCLEOTIDE SEQUENCE [LARGE SCALE GENOMIC DNA]</scope>
</reference>
<proteinExistence type="inferred from homology"/>
<dbReference type="Pfam" id="PF00004">
    <property type="entry name" value="AAA"/>
    <property type="match status" value="1"/>
</dbReference>
<dbReference type="KEGG" id="smo:SELMODRAFT_23739"/>
<comment type="similarity">
    <text evidence="1 5">Belongs to the AAA ATPase family.</text>
</comment>
<dbReference type="SUPFAM" id="SSF52540">
    <property type="entry name" value="P-loop containing nucleoside triphosphate hydrolases"/>
    <property type="match status" value="1"/>
</dbReference>
<keyword evidence="2 5" id="KW-0547">Nucleotide-binding</keyword>
<dbReference type="PROSITE" id="PS00674">
    <property type="entry name" value="AAA"/>
    <property type="match status" value="1"/>
</dbReference>
<accession>D8RF32</accession>
<dbReference type="STRING" id="88036.D8RF32"/>
<dbReference type="PANTHER" id="PTHR23069:SF7">
    <property type="entry name" value="P-LOOP CONTAINING NUCLEOSIDE TRIPHOSPHATE HYDROLASES SUPERFAMILY PROTEIN"/>
    <property type="match status" value="1"/>
</dbReference>
<dbReference type="Proteomes" id="UP000001514">
    <property type="component" value="Unassembled WGS sequence"/>
</dbReference>
<evidence type="ECO:0000256" key="2">
    <source>
        <dbReference type="ARBA" id="ARBA00022741"/>
    </source>
</evidence>
<dbReference type="GO" id="GO:0016887">
    <property type="term" value="F:ATP hydrolysis activity"/>
    <property type="evidence" value="ECO:0007669"/>
    <property type="project" value="InterPro"/>
</dbReference>
<dbReference type="EMBL" id="GL377578">
    <property type="protein sequence ID" value="EFJ28800.1"/>
    <property type="molecule type" value="Genomic_DNA"/>
</dbReference>
<dbReference type="InterPro" id="IPR003960">
    <property type="entry name" value="ATPase_AAA_CS"/>
</dbReference>
<feature type="domain" description="AAA+ ATPase" evidence="6">
    <location>
        <begin position="35"/>
        <end position="176"/>
    </location>
</feature>
<dbReference type="InterPro" id="IPR041569">
    <property type="entry name" value="AAA_lid_3"/>
</dbReference>
<dbReference type="Gramene" id="EFJ28800">
    <property type="protein sequence ID" value="EFJ28800"/>
    <property type="gene ID" value="SELMODRAFT_23739"/>
</dbReference>
<dbReference type="eggNOG" id="KOG0732">
    <property type="taxonomic scope" value="Eukaryota"/>
</dbReference>
<dbReference type="InParanoid" id="D8RF32"/>
<feature type="non-terminal residue" evidence="7">
    <location>
        <position position="229"/>
    </location>
</feature>
<dbReference type="InterPro" id="IPR045199">
    <property type="entry name" value="ATAD2-like"/>
</dbReference>
<evidence type="ECO:0000256" key="5">
    <source>
        <dbReference type="RuleBase" id="RU003651"/>
    </source>
</evidence>
<dbReference type="SMART" id="SM00382">
    <property type="entry name" value="AAA"/>
    <property type="match status" value="1"/>
</dbReference>
<dbReference type="AlphaFoldDB" id="D8RF32"/>
<keyword evidence="4" id="KW-0103">Bromodomain</keyword>
<name>D8RF32_SELML</name>
<sequence length="229" mass="25088">WESIGGLRNVVQCLKEMVTLPLLYPDIFHKVGIVPPRGVLLHGYPGTGKTLVVRALLGACARGQQKISYFSRKGADCLGKYVGDSERQLRLLFQLAEQSQPSIIFFDEIDGLAPKRTRNQDQTHSSVVSTLLALMDGLSPRGSVVVIGATNRPDSLDPALRRAGRFDREIFFPLPSVADREAILRVHTKTWKHGPSREVLSLMARSTVGFAGADLQALCAQAAMVALKR</sequence>
<dbReference type="InterPro" id="IPR003593">
    <property type="entry name" value="AAA+_ATPase"/>
</dbReference>
<feature type="non-terminal residue" evidence="7">
    <location>
        <position position="1"/>
    </location>
</feature>
<dbReference type="Gene3D" id="3.40.50.300">
    <property type="entry name" value="P-loop containing nucleotide triphosphate hydrolases"/>
    <property type="match status" value="1"/>
</dbReference>
<evidence type="ECO:0000256" key="3">
    <source>
        <dbReference type="ARBA" id="ARBA00022840"/>
    </source>
</evidence>
<dbReference type="PANTHER" id="PTHR23069">
    <property type="entry name" value="AAA DOMAIN-CONTAINING"/>
    <property type="match status" value="1"/>
</dbReference>
<evidence type="ECO:0000313" key="7">
    <source>
        <dbReference type="EMBL" id="EFJ28800.1"/>
    </source>
</evidence>
<dbReference type="HOGENOM" id="CLU_000688_21_3_1"/>
<dbReference type="InterPro" id="IPR003959">
    <property type="entry name" value="ATPase_AAA_core"/>
</dbReference>